<gene>
    <name evidence="2" type="ORF">DAPPUDRAFT_322057</name>
</gene>
<name>E9GUG8_DAPPU</name>
<dbReference type="AlphaFoldDB" id="E9GUG8"/>
<proteinExistence type="predicted"/>
<dbReference type="EMBL" id="GL732566">
    <property type="protein sequence ID" value="EFX76848.1"/>
    <property type="molecule type" value="Genomic_DNA"/>
</dbReference>
<reference evidence="2 3" key="1">
    <citation type="journal article" date="2011" name="Science">
        <title>The ecoresponsive genome of Daphnia pulex.</title>
        <authorList>
            <person name="Colbourne J.K."/>
            <person name="Pfrender M.E."/>
            <person name="Gilbert D."/>
            <person name="Thomas W.K."/>
            <person name="Tucker A."/>
            <person name="Oakley T.H."/>
            <person name="Tokishita S."/>
            <person name="Aerts A."/>
            <person name="Arnold G.J."/>
            <person name="Basu M.K."/>
            <person name="Bauer D.J."/>
            <person name="Caceres C.E."/>
            <person name="Carmel L."/>
            <person name="Casola C."/>
            <person name="Choi J.H."/>
            <person name="Detter J.C."/>
            <person name="Dong Q."/>
            <person name="Dusheyko S."/>
            <person name="Eads B.D."/>
            <person name="Frohlich T."/>
            <person name="Geiler-Samerotte K.A."/>
            <person name="Gerlach D."/>
            <person name="Hatcher P."/>
            <person name="Jogdeo S."/>
            <person name="Krijgsveld J."/>
            <person name="Kriventseva E.V."/>
            <person name="Kultz D."/>
            <person name="Laforsch C."/>
            <person name="Lindquist E."/>
            <person name="Lopez J."/>
            <person name="Manak J.R."/>
            <person name="Muller J."/>
            <person name="Pangilinan J."/>
            <person name="Patwardhan R.P."/>
            <person name="Pitluck S."/>
            <person name="Pritham E.J."/>
            <person name="Rechtsteiner A."/>
            <person name="Rho M."/>
            <person name="Rogozin I.B."/>
            <person name="Sakarya O."/>
            <person name="Salamov A."/>
            <person name="Schaack S."/>
            <person name="Shapiro H."/>
            <person name="Shiga Y."/>
            <person name="Skalitzky C."/>
            <person name="Smith Z."/>
            <person name="Souvorov A."/>
            <person name="Sung W."/>
            <person name="Tang Z."/>
            <person name="Tsuchiya D."/>
            <person name="Tu H."/>
            <person name="Vos H."/>
            <person name="Wang M."/>
            <person name="Wolf Y.I."/>
            <person name="Yamagata H."/>
            <person name="Yamada T."/>
            <person name="Ye Y."/>
            <person name="Shaw J.R."/>
            <person name="Andrews J."/>
            <person name="Crease T.J."/>
            <person name="Tang H."/>
            <person name="Lucas S.M."/>
            <person name="Robertson H.M."/>
            <person name="Bork P."/>
            <person name="Koonin E.V."/>
            <person name="Zdobnov E.M."/>
            <person name="Grigoriev I.V."/>
            <person name="Lynch M."/>
            <person name="Boore J.L."/>
        </authorList>
    </citation>
    <scope>NUCLEOTIDE SEQUENCE [LARGE SCALE GENOMIC DNA]</scope>
</reference>
<accession>E9GUG8</accession>
<protein>
    <submittedName>
        <fullName evidence="2">Uncharacterized protein</fullName>
    </submittedName>
</protein>
<dbReference type="KEGG" id="dpx:DAPPUDRAFT_322057"/>
<evidence type="ECO:0000313" key="2">
    <source>
        <dbReference type="EMBL" id="EFX76848.1"/>
    </source>
</evidence>
<sequence>MPNRTKSFDFKCAQRPCFTKEQSSCQQLATPLTSNGIPGTPEEVVPHPRVAKTGPRLSKNMNRGASHVLINSPEIAKLKDTYYDLKVLKETNRLLKESILSPKKMRTKQDSGGKAAAKFRLSETKSQLAAKKTRNTVKKTNVTCSKTND</sequence>
<organism evidence="2 3">
    <name type="scientific">Daphnia pulex</name>
    <name type="common">Water flea</name>
    <dbReference type="NCBI Taxonomy" id="6669"/>
    <lineage>
        <taxon>Eukaryota</taxon>
        <taxon>Metazoa</taxon>
        <taxon>Ecdysozoa</taxon>
        <taxon>Arthropoda</taxon>
        <taxon>Crustacea</taxon>
        <taxon>Branchiopoda</taxon>
        <taxon>Diplostraca</taxon>
        <taxon>Cladocera</taxon>
        <taxon>Anomopoda</taxon>
        <taxon>Daphniidae</taxon>
        <taxon>Daphnia</taxon>
    </lineage>
</organism>
<dbReference type="Proteomes" id="UP000000305">
    <property type="component" value="Unassembled WGS sequence"/>
</dbReference>
<feature type="region of interest" description="Disordered" evidence="1">
    <location>
        <begin position="29"/>
        <end position="63"/>
    </location>
</feature>
<keyword evidence="3" id="KW-1185">Reference proteome</keyword>
<evidence type="ECO:0000313" key="3">
    <source>
        <dbReference type="Proteomes" id="UP000000305"/>
    </source>
</evidence>
<evidence type="ECO:0000256" key="1">
    <source>
        <dbReference type="SAM" id="MobiDB-lite"/>
    </source>
</evidence>
<dbReference type="InParanoid" id="E9GUG8"/>
<feature type="region of interest" description="Disordered" evidence="1">
    <location>
        <begin position="105"/>
        <end position="149"/>
    </location>
</feature>
<dbReference type="HOGENOM" id="CLU_1751533_0_0_1"/>